<evidence type="ECO:0000313" key="4">
    <source>
        <dbReference type="Proteomes" id="UP000007434"/>
    </source>
</evidence>
<keyword evidence="2" id="KW-1133">Transmembrane helix</keyword>
<dbReference type="OrthoDB" id="9096700at2"/>
<dbReference type="HOGENOM" id="CLU_124480_2_2_9"/>
<name>E4RKW0_HALHG</name>
<protein>
    <submittedName>
        <fullName evidence="3">Glucitol operon activator</fullName>
    </submittedName>
</protein>
<accession>E4RKW0</accession>
<reference evidence="3 4" key="1">
    <citation type="submission" date="2010-11" db="EMBL/GenBank/DDBJ databases">
        <title>Complete sequence of Halanaerobium sp. sapolanicus.</title>
        <authorList>
            <consortium name="US DOE Joint Genome Institute"/>
            <person name="Lucas S."/>
            <person name="Copeland A."/>
            <person name="Lapidus A."/>
            <person name="Cheng J.-F."/>
            <person name="Bruce D."/>
            <person name="Goodwin L."/>
            <person name="Pitluck S."/>
            <person name="Davenport K."/>
            <person name="Detter J.C."/>
            <person name="Han C."/>
            <person name="Tapia R."/>
            <person name="Land M."/>
            <person name="Hauser L."/>
            <person name="Jeffries C."/>
            <person name="Kyrpides N."/>
            <person name="Ivanova N."/>
            <person name="Mikhailova N."/>
            <person name="Begemann M.B."/>
            <person name="Mormile M.R."/>
            <person name="Wall J.D."/>
            <person name="Elias D.A."/>
            <person name="Woyke T."/>
        </authorList>
    </citation>
    <scope>NUCLEOTIDE SEQUENCE [LARGE SCALE GENOMIC DNA]</scope>
    <source>
        <strain evidence="4">sapolanicus</strain>
    </source>
</reference>
<dbReference type="Pfam" id="PF06923">
    <property type="entry name" value="GutM"/>
    <property type="match status" value="1"/>
</dbReference>
<dbReference type="AlphaFoldDB" id="E4RKW0"/>
<dbReference type="Proteomes" id="UP000007434">
    <property type="component" value="Chromosome"/>
</dbReference>
<reference evidence="3 4" key="2">
    <citation type="journal article" date="2011" name="J. Bacteriol.">
        <title>Complete Genome Sequence of the Haloalkaliphilic, Hydrogen Producing Halanaerobium hydrogenoformans.</title>
        <authorList>
            <person name="Brown S.D."/>
            <person name="Begemann M.B."/>
            <person name="Mormile M.R."/>
            <person name="Wall J.D."/>
            <person name="Han C.S."/>
            <person name="Goodwin L.A."/>
            <person name="Pitluck S."/>
            <person name="Land M.L."/>
            <person name="Hauser L.J."/>
            <person name="Elias D.A."/>
        </authorList>
    </citation>
    <scope>NUCLEOTIDE SEQUENCE [LARGE SCALE GENOMIC DNA]</scope>
    <source>
        <strain evidence="4">sapolanicus</strain>
    </source>
</reference>
<feature type="coiled-coil region" evidence="1">
    <location>
        <begin position="94"/>
        <end position="121"/>
    </location>
</feature>
<gene>
    <name evidence="3" type="ordered locus">Halsa_2293</name>
</gene>
<evidence type="ECO:0000256" key="2">
    <source>
        <dbReference type="SAM" id="Phobius"/>
    </source>
</evidence>
<dbReference type="EMBL" id="CP002304">
    <property type="protein sequence ID" value="ADQ15701.1"/>
    <property type="molecule type" value="Genomic_DNA"/>
</dbReference>
<sequence>MWAPIIVIIIVAWLLQAVFTFMQMANFRKRMQELRTKGTIGVGKVTKKFGIGAIVLLVSSDHKTITAAEEMFGVTVFARFKEDEKLKGLSFEEVESLEFKKESKQEAVEQALNNLKKKIKQ</sequence>
<keyword evidence="2" id="KW-0812">Transmembrane</keyword>
<dbReference type="RefSeq" id="WP_013406765.1">
    <property type="nucleotide sequence ID" value="NC_014654.1"/>
</dbReference>
<keyword evidence="1" id="KW-0175">Coiled coil</keyword>
<keyword evidence="4" id="KW-1185">Reference proteome</keyword>
<evidence type="ECO:0000256" key="1">
    <source>
        <dbReference type="SAM" id="Coils"/>
    </source>
</evidence>
<keyword evidence="2" id="KW-0472">Membrane</keyword>
<dbReference type="InterPro" id="IPR009693">
    <property type="entry name" value="Glucitol_operon_activator"/>
</dbReference>
<proteinExistence type="predicted"/>
<organism evidence="3 4">
    <name type="scientific">Halanaerobium hydrogeniformans</name>
    <name type="common">Halanaerobium sp. (strain sapolanicus)</name>
    <dbReference type="NCBI Taxonomy" id="656519"/>
    <lineage>
        <taxon>Bacteria</taxon>
        <taxon>Bacillati</taxon>
        <taxon>Bacillota</taxon>
        <taxon>Clostridia</taxon>
        <taxon>Halanaerobiales</taxon>
        <taxon>Halanaerobiaceae</taxon>
        <taxon>Halanaerobium</taxon>
    </lineage>
</organism>
<evidence type="ECO:0000313" key="3">
    <source>
        <dbReference type="EMBL" id="ADQ15701.1"/>
    </source>
</evidence>
<dbReference type="KEGG" id="has:Halsa_2293"/>
<dbReference type="STRING" id="656519.Halsa_2293"/>
<feature type="transmembrane region" description="Helical" evidence="2">
    <location>
        <begin position="6"/>
        <end position="27"/>
    </location>
</feature>
<dbReference type="eggNOG" id="COG4578">
    <property type="taxonomic scope" value="Bacteria"/>
</dbReference>